<dbReference type="InterPro" id="IPR039255">
    <property type="entry name" value="YceD_bac"/>
</dbReference>
<evidence type="ECO:0000313" key="7">
    <source>
        <dbReference type="EMBL" id="PVY75413.1"/>
    </source>
</evidence>
<sequence length="182" mass="19982">MSSAELTRLIDPDKTTQQAAVVEGTIPVTSLVRFSELLFEPTGDVQVRLSFDQDPERRRVVEGELSAPAVLQCQRCLKALATTLTSSFRVGLVSSDEQAKQLPGELEPFQFGDNEVDVWQLVEDELLLVVPPFPLHDEADCEAAELVARYSDDGEPESAGEHQAADENPFNVLAELKKGKDS</sequence>
<protein>
    <recommendedName>
        <fullName evidence="3">Large ribosomal RNA subunit accumulation protein YceD</fullName>
    </recommendedName>
    <alternativeName>
        <fullName evidence="5">23S rRNA accumulation protein YceD</fullName>
    </alternativeName>
</protein>
<dbReference type="RefSeq" id="WP_116919450.1">
    <property type="nucleotide sequence ID" value="NZ_QEKQ01000007.1"/>
</dbReference>
<feature type="region of interest" description="Disordered" evidence="6">
    <location>
        <begin position="150"/>
        <end position="170"/>
    </location>
</feature>
<evidence type="ECO:0000256" key="5">
    <source>
        <dbReference type="ARBA" id="ARBA00031841"/>
    </source>
</evidence>
<dbReference type="Pfam" id="PF02620">
    <property type="entry name" value="YceD"/>
    <property type="match status" value="1"/>
</dbReference>
<dbReference type="GO" id="GO:0005829">
    <property type="term" value="C:cytosol"/>
    <property type="evidence" value="ECO:0007669"/>
    <property type="project" value="TreeGrafter"/>
</dbReference>
<gene>
    <name evidence="7" type="ORF">C8D92_107134</name>
</gene>
<dbReference type="EMBL" id="QEKQ01000007">
    <property type="protein sequence ID" value="PVY75413.1"/>
    <property type="molecule type" value="Genomic_DNA"/>
</dbReference>
<dbReference type="PANTHER" id="PTHR38099">
    <property type="entry name" value="LARGE RIBOSOMAL RNA SUBUNIT ACCUMULATION PROTEIN YCED"/>
    <property type="match status" value="1"/>
</dbReference>
<evidence type="ECO:0000256" key="1">
    <source>
        <dbReference type="ARBA" id="ARBA00002868"/>
    </source>
</evidence>
<proteinExistence type="inferred from homology"/>
<reference evidence="7 8" key="1">
    <citation type="submission" date="2018-04" db="EMBL/GenBank/DDBJ databases">
        <title>Genomic Encyclopedia of Type Strains, Phase IV (KMG-IV): sequencing the most valuable type-strain genomes for metagenomic binning, comparative biology and taxonomic classification.</title>
        <authorList>
            <person name="Goeker M."/>
        </authorList>
    </citation>
    <scope>NUCLEOTIDE SEQUENCE [LARGE SCALE GENOMIC DNA]</scope>
    <source>
        <strain evidence="7 8">DSM 28688</strain>
    </source>
</reference>
<evidence type="ECO:0000256" key="4">
    <source>
        <dbReference type="ARBA" id="ARBA00022517"/>
    </source>
</evidence>
<comment type="function">
    <text evidence="1">Plays a role in synthesis, processing and/or stability of 23S rRNA.</text>
</comment>
<name>A0A2U1CV90_9GAMM</name>
<comment type="similarity">
    <text evidence="2">Belongs to the DUF177 domain family.</text>
</comment>
<evidence type="ECO:0000256" key="2">
    <source>
        <dbReference type="ARBA" id="ARBA00010740"/>
    </source>
</evidence>
<dbReference type="Proteomes" id="UP000245887">
    <property type="component" value="Unassembled WGS sequence"/>
</dbReference>
<dbReference type="OrthoDB" id="9786771at2"/>
<dbReference type="AlphaFoldDB" id="A0A2U1CV90"/>
<keyword evidence="4" id="KW-0690">Ribosome biogenesis</keyword>
<comment type="caution">
    <text evidence="7">The sequence shown here is derived from an EMBL/GenBank/DDBJ whole genome shotgun (WGS) entry which is preliminary data.</text>
</comment>
<dbReference type="PANTHER" id="PTHR38099:SF1">
    <property type="entry name" value="LARGE RIBOSOMAL RNA SUBUNIT ACCUMULATION PROTEIN YCED"/>
    <property type="match status" value="1"/>
</dbReference>
<dbReference type="GO" id="GO:0042254">
    <property type="term" value="P:ribosome biogenesis"/>
    <property type="evidence" value="ECO:0007669"/>
    <property type="project" value="UniProtKB-KW"/>
</dbReference>
<organism evidence="7 8">
    <name type="scientific">Tamilnaduibacter salinus</name>
    <dbReference type="NCBI Taxonomy" id="1484056"/>
    <lineage>
        <taxon>Bacteria</taxon>
        <taxon>Pseudomonadati</taxon>
        <taxon>Pseudomonadota</taxon>
        <taxon>Gammaproteobacteria</taxon>
        <taxon>Pseudomonadales</taxon>
        <taxon>Marinobacteraceae</taxon>
        <taxon>Tamilnaduibacter</taxon>
    </lineage>
</organism>
<evidence type="ECO:0000313" key="8">
    <source>
        <dbReference type="Proteomes" id="UP000245887"/>
    </source>
</evidence>
<evidence type="ECO:0000256" key="3">
    <source>
        <dbReference type="ARBA" id="ARBA00015716"/>
    </source>
</evidence>
<evidence type="ECO:0000256" key="6">
    <source>
        <dbReference type="SAM" id="MobiDB-lite"/>
    </source>
</evidence>
<dbReference type="InterPro" id="IPR003772">
    <property type="entry name" value="YceD"/>
</dbReference>
<accession>A0A2U1CV90</accession>